<comment type="caution">
    <text evidence="1">The sequence shown here is derived from an EMBL/GenBank/DDBJ whole genome shotgun (WGS) entry which is preliminary data.</text>
</comment>
<protein>
    <submittedName>
        <fullName evidence="1">Uncharacterized protein</fullName>
    </submittedName>
</protein>
<dbReference type="Proteomes" id="UP001066276">
    <property type="component" value="Chromosome 2_2"/>
</dbReference>
<evidence type="ECO:0000313" key="2">
    <source>
        <dbReference type="Proteomes" id="UP001066276"/>
    </source>
</evidence>
<organism evidence="1 2">
    <name type="scientific">Pleurodeles waltl</name>
    <name type="common">Iberian ribbed newt</name>
    <dbReference type="NCBI Taxonomy" id="8319"/>
    <lineage>
        <taxon>Eukaryota</taxon>
        <taxon>Metazoa</taxon>
        <taxon>Chordata</taxon>
        <taxon>Craniata</taxon>
        <taxon>Vertebrata</taxon>
        <taxon>Euteleostomi</taxon>
        <taxon>Amphibia</taxon>
        <taxon>Batrachia</taxon>
        <taxon>Caudata</taxon>
        <taxon>Salamandroidea</taxon>
        <taxon>Salamandridae</taxon>
        <taxon>Pleurodelinae</taxon>
        <taxon>Pleurodeles</taxon>
    </lineage>
</organism>
<accession>A0AAV7V2Z0</accession>
<sequence>MCSKSTPIAQQRGEAAFWRAKYSFTRSGGSQQGVVEEELPRRQPQLLTPSERKQLAIFIEIAQRAQFHFMSRAQLRARRNPGTPWRAQ</sequence>
<keyword evidence="2" id="KW-1185">Reference proteome</keyword>
<dbReference type="EMBL" id="JANPWB010000004">
    <property type="protein sequence ID" value="KAJ1195790.1"/>
    <property type="molecule type" value="Genomic_DNA"/>
</dbReference>
<evidence type="ECO:0000313" key="1">
    <source>
        <dbReference type="EMBL" id="KAJ1195790.1"/>
    </source>
</evidence>
<reference evidence="1" key="1">
    <citation type="journal article" date="2022" name="bioRxiv">
        <title>Sequencing and chromosome-scale assembly of the giantPleurodeles waltlgenome.</title>
        <authorList>
            <person name="Brown T."/>
            <person name="Elewa A."/>
            <person name="Iarovenko S."/>
            <person name="Subramanian E."/>
            <person name="Araus A.J."/>
            <person name="Petzold A."/>
            <person name="Susuki M."/>
            <person name="Suzuki K.-i.T."/>
            <person name="Hayashi T."/>
            <person name="Toyoda A."/>
            <person name="Oliveira C."/>
            <person name="Osipova E."/>
            <person name="Leigh N.D."/>
            <person name="Simon A."/>
            <person name="Yun M.H."/>
        </authorList>
    </citation>
    <scope>NUCLEOTIDE SEQUENCE</scope>
    <source>
        <strain evidence="1">20211129_DDA</strain>
        <tissue evidence="1">Liver</tissue>
    </source>
</reference>
<dbReference type="AlphaFoldDB" id="A0AAV7V2Z0"/>
<name>A0AAV7V2Z0_PLEWA</name>
<proteinExistence type="predicted"/>
<gene>
    <name evidence="1" type="ORF">NDU88_005058</name>
</gene>